<comment type="catalytic activity">
    <reaction evidence="15">
        <text>[GlcNAc-(1-&gt;4)-Mur2Ac(oyl-L-Ala-gamma-D-Glu-L-Lys-D-Ala-D-Ala)](n)-di-trans,octa-cis-undecaprenyl diphosphate + beta-D-GlcNAc-(1-&gt;4)-Mur2Ac(oyl-L-Ala-gamma-D-Glu-L-Lys-D-Ala-D-Ala)-di-trans,octa-cis-undecaprenyl diphosphate = [GlcNAc-(1-&gt;4)-Mur2Ac(oyl-L-Ala-gamma-D-Glu-L-Lys-D-Ala-D-Ala)](n+1)-di-trans,octa-cis-undecaprenyl diphosphate + di-trans,octa-cis-undecaprenyl diphosphate + H(+)</text>
        <dbReference type="Rhea" id="RHEA:23708"/>
        <dbReference type="Rhea" id="RHEA-COMP:9602"/>
        <dbReference type="Rhea" id="RHEA-COMP:9603"/>
        <dbReference type="ChEBI" id="CHEBI:15378"/>
        <dbReference type="ChEBI" id="CHEBI:58405"/>
        <dbReference type="ChEBI" id="CHEBI:60033"/>
        <dbReference type="ChEBI" id="CHEBI:78435"/>
        <dbReference type="EC" id="2.4.99.28"/>
    </reaction>
</comment>
<evidence type="ECO:0000256" key="16">
    <source>
        <dbReference type="ARBA" id="ARBA00049966"/>
    </source>
</evidence>
<name>A0A1G9KCT0_STREI</name>
<evidence type="ECO:0000256" key="13">
    <source>
        <dbReference type="ARBA" id="ARBA00041418"/>
    </source>
</evidence>
<gene>
    <name evidence="18" type="ORF">SAMN05216400_0780</name>
</gene>
<feature type="transmembrane region" description="Helical" evidence="17">
    <location>
        <begin position="330"/>
        <end position="351"/>
    </location>
</feature>
<comment type="subcellular location">
    <subcellularLocation>
        <location evidence="1">Membrane</location>
        <topology evidence="1">Multi-pass membrane protein</topology>
    </subcellularLocation>
</comment>
<feature type="transmembrane region" description="Helical" evidence="17">
    <location>
        <begin position="192"/>
        <end position="218"/>
    </location>
</feature>
<evidence type="ECO:0000256" key="17">
    <source>
        <dbReference type="SAM" id="Phobius"/>
    </source>
</evidence>
<dbReference type="GO" id="GO:0032153">
    <property type="term" value="C:cell division site"/>
    <property type="evidence" value="ECO:0007669"/>
    <property type="project" value="TreeGrafter"/>
</dbReference>
<keyword evidence="4 17" id="KW-0812">Transmembrane</keyword>
<keyword evidence="18" id="KW-0131">Cell cycle</keyword>
<evidence type="ECO:0000256" key="5">
    <source>
        <dbReference type="ARBA" id="ARBA00022960"/>
    </source>
</evidence>
<accession>A0A1G9KCT0</accession>
<dbReference type="PANTHER" id="PTHR30474:SF2">
    <property type="entry name" value="PEPTIDOGLYCAN GLYCOSYLTRANSFERASE FTSW-RELATED"/>
    <property type="match status" value="1"/>
</dbReference>
<dbReference type="Pfam" id="PF01098">
    <property type="entry name" value="FTSW_RODA_SPOVE"/>
    <property type="match status" value="1"/>
</dbReference>
<evidence type="ECO:0000256" key="7">
    <source>
        <dbReference type="ARBA" id="ARBA00022989"/>
    </source>
</evidence>
<keyword evidence="2" id="KW-0328">Glycosyltransferase</keyword>
<comment type="similarity">
    <text evidence="11">Belongs to the SEDS family. FtsW subfamily.</text>
</comment>
<dbReference type="EMBL" id="FNGX01000002">
    <property type="protein sequence ID" value="SDL47409.1"/>
    <property type="molecule type" value="Genomic_DNA"/>
</dbReference>
<keyword evidence="8 17" id="KW-0472">Membrane</keyword>
<dbReference type="InterPro" id="IPR001182">
    <property type="entry name" value="FtsW/RodA"/>
</dbReference>
<dbReference type="GO" id="GO:0015648">
    <property type="term" value="F:lipid-linked peptidoglycan transporter activity"/>
    <property type="evidence" value="ECO:0007669"/>
    <property type="project" value="TreeGrafter"/>
</dbReference>
<evidence type="ECO:0000256" key="12">
    <source>
        <dbReference type="ARBA" id="ARBA00041185"/>
    </source>
</evidence>
<evidence type="ECO:0000313" key="19">
    <source>
        <dbReference type="Proteomes" id="UP000183162"/>
    </source>
</evidence>
<evidence type="ECO:0000256" key="3">
    <source>
        <dbReference type="ARBA" id="ARBA00022679"/>
    </source>
</evidence>
<keyword evidence="6" id="KW-0573">Peptidoglycan synthesis</keyword>
<comment type="function">
    <text evidence="16">Peptidoglycan polymerase that is essential for cell division.</text>
</comment>
<dbReference type="AlphaFoldDB" id="A0A1G9KCT0"/>
<dbReference type="GO" id="GO:0005886">
    <property type="term" value="C:plasma membrane"/>
    <property type="evidence" value="ECO:0007669"/>
    <property type="project" value="TreeGrafter"/>
</dbReference>
<keyword evidence="3" id="KW-0808">Transferase</keyword>
<keyword evidence="7 17" id="KW-1133">Transmembrane helix</keyword>
<keyword evidence="5" id="KW-0133">Cell shape</keyword>
<dbReference type="GO" id="GO:0008955">
    <property type="term" value="F:peptidoglycan glycosyltransferase activity"/>
    <property type="evidence" value="ECO:0007669"/>
    <property type="project" value="UniProtKB-EC"/>
</dbReference>
<organism evidence="18 19">
    <name type="scientific">Streptococcus equinus</name>
    <name type="common">Streptococcus bovis</name>
    <dbReference type="NCBI Taxonomy" id="1335"/>
    <lineage>
        <taxon>Bacteria</taxon>
        <taxon>Bacillati</taxon>
        <taxon>Bacillota</taxon>
        <taxon>Bacilli</taxon>
        <taxon>Lactobacillales</taxon>
        <taxon>Streptococcaceae</taxon>
        <taxon>Streptococcus</taxon>
    </lineage>
</organism>
<dbReference type="PANTHER" id="PTHR30474">
    <property type="entry name" value="CELL CYCLE PROTEIN"/>
    <property type="match status" value="1"/>
</dbReference>
<evidence type="ECO:0000256" key="10">
    <source>
        <dbReference type="ARBA" id="ARBA00033270"/>
    </source>
</evidence>
<dbReference type="Proteomes" id="UP000183162">
    <property type="component" value="Unassembled WGS sequence"/>
</dbReference>
<protein>
    <recommendedName>
        <fullName evidence="12">Probable peptidoglycan glycosyltransferase FtsW</fullName>
        <ecNumber evidence="14">2.4.99.28</ecNumber>
    </recommendedName>
    <alternativeName>
        <fullName evidence="13">Cell division protein FtsW</fullName>
    </alternativeName>
    <alternativeName>
        <fullName evidence="10">Cell wall polymerase</fullName>
    </alternativeName>
    <alternativeName>
        <fullName evidence="9">Peptidoglycan polymerase</fullName>
    </alternativeName>
</protein>
<dbReference type="EC" id="2.4.99.28" evidence="14"/>
<keyword evidence="18" id="KW-0132">Cell division</keyword>
<evidence type="ECO:0000256" key="8">
    <source>
        <dbReference type="ARBA" id="ARBA00023136"/>
    </source>
</evidence>
<reference evidence="18 19" key="1">
    <citation type="submission" date="2016-10" db="EMBL/GenBank/DDBJ databases">
        <authorList>
            <person name="de Groot N.N."/>
        </authorList>
    </citation>
    <scope>NUCLEOTIDE SEQUENCE [LARGE SCALE GENOMIC DNA]</scope>
    <source>
        <strain evidence="18 19">Sb09</strain>
    </source>
</reference>
<evidence type="ECO:0000313" key="18">
    <source>
        <dbReference type="EMBL" id="SDL47409.1"/>
    </source>
</evidence>
<evidence type="ECO:0000256" key="14">
    <source>
        <dbReference type="ARBA" id="ARBA00044770"/>
    </source>
</evidence>
<dbReference type="GO" id="GO:0009252">
    <property type="term" value="P:peptidoglycan biosynthetic process"/>
    <property type="evidence" value="ECO:0007669"/>
    <property type="project" value="UniProtKB-KW"/>
</dbReference>
<feature type="transmembrane region" description="Helical" evidence="17">
    <location>
        <begin position="230"/>
        <end position="254"/>
    </location>
</feature>
<feature type="transmembrane region" description="Helical" evidence="17">
    <location>
        <begin position="72"/>
        <end position="93"/>
    </location>
</feature>
<feature type="transmembrane region" description="Helical" evidence="17">
    <location>
        <begin position="399"/>
        <end position="419"/>
    </location>
</feature>
<feature type="transmembrane region" description="Helical" evidence="17">
    <location>
        <begin position="36"/>
        <end position="60"/>
    </location>
</feature>
<sequence>MIFITVFFLVQKDGIMSYDKLEDIIGDSMKIDKRHLLNYSILVPYLILSVIGLIVVYSTTSATLIQYGANPFASVLNQGVFWIISLVAILFIYKLKLNFLKNSRTLTMTMMAEVVLLLIARFFTKTVNGAHGWIVIGPISFQPAEYLKIIIVWYLAFTFARRQELISTYDYQALTKRKWWPSKWSDLKDWRVYSLVMILLVAAQPDLGNAAIIVLTGLIMYSVSGIGYRWFSAILTTVTALSTVFLGLIAIVGVDKMGKVPVFGYVAKRFSAFFNPFNDLSDSGHQLAHSYYAMSNGGWFGRGLGNSIEKAGYLPEATTDFVFPVVMEELGMIGACLILALLFFLILRIMHVGIKAKNPFNSMIALGIGGMILMQTFVNIGGISGLIPSTGVTFPFLSQGGNSVLVLSVAVGFVLNIDANEKREEIYREADAELEAKKRAAIVEEDNVIDLDSFY</sequence>
<feature type="transmembrane region" description="Helical" evidence="17">
    <location>
        <begin position="363"/>
        <end position="387"/>
    </location>
</feature>
<proteinExistence type="inferred from homology"/>
<evidence type="ECO:0000256" key="15">
    <source>
        <dbReference type="ARBA" id="ARBA00049902"/>
    </source>
</evidence>
<dbReference type="GO" id="GO:0008360">
    <property type="term" value="P:regulation of cell shape"/>
    <property type="evidence" value="ECO:0007669"/>
    <property type="project" value="UniProtKB-KW"/>
</dbReference>
<dbReference type="GO" id="GO:0051301">
    <property type="term" value="P:cell division"/>
    <property type="evidence" value="ECO:0007669"/>
    <property type="project" value="UniProtKB-KW"/>
</dbReference>
<evidence type="ECO:0000256" key="9">
    <source>
        <dbReference type="ARBA" id="ARBA00032370"/>
    </source>
</evidence>
<evidence type="ECO:0000256" key="11">
    <source>
        <dbReference type="ARBA" id="ARBA00038053"/>
    </source>
</evidence>
<evidence type="ECO:0000256" key="6">
    <source>
        <dbReference type="ARBA" id="ARBA00022984"/>
    </source>
</evidence>
<evidence type="ECO:0000256" key="4">
    <source>
        <dbReference type="ARBA" id="ARBA00022692"/>
    </source>
</evidence>
<evidence type="ECO:0000256" key="2">
    <source>
        <dbReference type="ARBA" id="ARBA00022676"/>
    </source>
</evidence>
<evidence type="ECO:0000256" key="1">
    <source>
        <dbReference type="ARBA" id="ARBA00004141"/>
    </source>
</evidence>